<comment type="caution">
    <text evidence="1">The sequence shown here is derived from an EMBL/GenBank/DDBJ whole genome shotgun (WGS) entry which is preliminary data.</text>
</comment>
<evidence type="ECO:0000313" key="2">
    <source>
        <dbReference type="Proteomes" id="UP001163046"/>
    </source>
</evidence>
<organism evidence="1 2">
    <name type="scientific">Desmophyllum pertusum</name>
    <dbReference type="NCBI Taxonomy" id="174260"/>
    <lineage>
        <taxon>Eukaryota</taxon>
        <taxon>Metazoa</taxon>
        <taxon>Cnidaria</taxon>
        <taxon>Anthozoa</taxon>
        <taxon>Hexacorallia</taxon>
        <taxon>Scleractinia</taxon>
        <taxon>Caryophylliina</taxon>
        <taxon>Caryophylliidae</taxon>
        <taxon>Desmophyllum</taxon>
    </lineage>
</organism>
<dbReference type="Proteomes" id="UP001163046">
    <property type="component" value="Unassembled WGS sequence"/>
</dbReference>
<proteinExistence type="predicted"/>
<dbReference type="EMBL" id="MU826354">
    <property type="protein sequence ID" value="KAJ7380198.1"/>
    <property type="molecule type" value="Genomic_DNA"/>
</dbReference>
<reference evidence="1" key="1">
    <citation type="submission" date="2023-01" db="EMBL/GenBank/DDBJ databases">
        <title>Genome assembly of the deep-sea coral Lophelia pertusa.</title>
        <authorList>
            <person name="Herrera S."/>
            <person name="Cordes E."/>
        </authorList>
    </citation>
    <scope>NUCLEOTIDE SEQUENCE</scope>
    <source>
        <strain evidence="1">USNM1676648</strain>
        <tissue evidence="1">Polyp</tissue>
    </source>
</reference>
<sequence>MGTLFSIVHHSSIQPLACKTLRTLVVMDVKFDKVSLVVCVANANLVPRALWDEVGKPQPSLTLPHLTVWLPHCKAQLQTVQTLIGLSTMQH</sequence>
<name>A0A9W9ZGS2_9CNID</name>
<evidence type="ECO:0000313" key="1">
    <source>
        <dbReference type="EMBL" id="KAJ7380198.1"/>
    </source>
</evidence>
<dbReference type="AlphaFoldDB" id="A0A9W9ZGS2"/>
<keyword evidence="2" id="KW-1185">Reference proteome</keyword>
<protein>
    <submittedName>
        <fullName evidence="1">Uncharacterized protein</fullName>
    </submittedName>
</protein>
<gene>
    <name evidence="1" type="ORF">OS493_010910</name>
</gene>
<accession>A0A9W9ZGS2</accession>